<protein>
    <submittedName>
        <fullName evidence="1">Uncharacterized protein</fullName>
    </submittedName>
</protein>
<evidence type="ECO:0000313" key="1">
    <source>
        <dbReference type="EMBL" id="VCW67315.1"/>
    </source>
</evidence>
<comment type="caution">
    <text evidence="1">The sequence shown here is derived from an EMBL/GenBank/DDBJ whole genome shotgun (WGS) entry which is preliminary data.</text>
</comment>
<feature type="non-terminal residue" evidence="1">
    <location>
        <position position="91"/>
    </location>
</feature>
<dbReference type="Proteomes" id="UP000269945">
    <property type="component" value="Unassembled WGS sequence"/>
</dbReference>
<sequence length="91" mass="10239">CAPGNRGLHQLRLSPSFSSAHRGGYRSQVLRDLWEEGTAEWISVRVKRHFQVLRHRPPALPLCLLGKTEGIVLSKRHHNVPAYAIATTPHT</sequence>
<gene>
    <name evidence="1" type="ORF">BN2614_LOCUS7</name>
</gene>
<proteinExistence type="predicted"/>
<feature type="non-terminal residue" evidence="1">
    <location>
        <position position="1"/>
    </location>
</feature>
<reference evidence="1 2" key="1">
    <citation type="submission" date="2018-10" db="EMBL/GenBank/DDBJ databases">
        <authorList>
            <person name="Ekblom R."/>
            <person name="Jareborg N."/>
        </authorList>
    </citation>
    <scope>NUCLEOTIDE SEQUENCE [LARGE SCALE GENOMIC DNA]</scope>
    <source>
        <tissue evidence="1">Muscle</tissue>
    </source>
</reference>
<accession>A0A9X9LG15</accession>
<keyword evidence="2" id="KW-1185">Reference proteome</keyword>
<dbReference type="EMBL" id="CYRY02002592">
    <property type="protein sequence ID" value="VCW67315.1"/>
    <property type="molecule type" value="Genomic_DNA"/>
</dbReference>
<organism evidence="1 2">
    <name type="scientific">Gulo gulo</name>
    <name type="common">Wolverine</name>
    <name type="synonym">Gluton</name>
    <dbReference type="NCBI Taxonomy" id="48420"/>
    <lineage>
        <taxon>Eukaryota</taxon>
        <taxon>Metazoa</taxon>
        <taxon>Chordata</taxon>
        <taxon>Craniata</taxon>
        <taxon>Vertebrata</taxon>
        <taxon>Euteleostomi</taxon>
        <taxon>Mammalia</taxon>
        <taxon>Eutheria</taxon>
        <taxon>Laurasiatheria</taxon>
        <taxon>Carnivora</taxon>
        <taxon>Caniformia</taxon>
        <taxon>Musteloidea</taxon>
        <taxon>Mustelidae</taxon>
        <taxon>Guloninae</taxon>
        <taxon>Gulo</taxon>
    </lineage>
</organism>
<dbReference type="AlphaFoldDB" id="A0A9X9LG15"/>
<name>A0A9X9LG15_GULGU</name>
<evidence type="ECO:0000313" key="2">
    <source>
        <dbReference type="Proteomes" id="UP000269945"/>
    </source>
</evidence>